<dbReference type="InterPro" id="IPR036876">
    <property type="entry name" value="UVR_dom_sf"/>
</dbReference>
<comment type="caution">
    <text evidence="2">The sequence shown here is derived from an EMBL/GenBank/DDBJ whole genome shotgun (WGS) entry which is preliminary data.</text>
</comment>
<accession>A0ABV2J9S6</accession>
<evidence type="ECO:0000313" key="3">
    <source>
        <dbReference type="Proteomes" id="UP001549162"/>
    </source>
</evidence>
<reference evidence="2 3" key="1">
    <citation type="submission" date="2024-06" db="EMBL/GenBank/DDBJ databases">
        <title>Genomic Encyclopedia of Type Strains, Phase IV (KMG-IV): sequencing the most valuable type-strain genomes for metagenomic binning, comparative biology and taxonomic classification.</title>
        <authorList>
            <person name="Goeker M."/>
        </authorList>
    </citation>
    <scope>NUCLEOTIDE SEQUENCE [LARGE SCALE GENOMIC DNA]</scope>
    <source>
        <strain evidence="2 3">DSM 21460</strain>
    </source>
</reference>
<name>A0ABV2J9S6_9FIRM</name>
<dbReference type="Gene3D" id="4.10.860.10">
    <property type="entry name" value="UVR domain"/>
    <property type="match status" value="1"/>
</dbReference>
<dbReference type="Pfam" id="PF02151">
    <property type="entry name" value="UVR"/>
    <property type="match status" value="1"/>
</dbReference>
<dbReference type="GO" id="GO:0016301">
    <property type="term" value="F:kinase activity"/>
    <property type="evidence" value="ECO:0007669"/>
    <property type="project" value="UniProtKB-KW"/>
</dbReference>
<dbReference type="InterPro" id="IPR025542">
    <property type="entry name" value="YacH"/>
</dbReference>
<feature type="domain" description="UVR" evidence="1">
    <location>
        <begin position="130"/>
        <end position="165"/>
    </location>
</feature>
<organism evidence="2 3">
    <name type="scientific">Peptoniphilus olsenii</name>
    <dbReference type="NCBI Taxonomy" id="411570"/>
    <lineage>
        <taxon>Bacteria</taxon>
        <taxon>Bacillati</taxon>
        <taxon>Bacillota</taxon>
        <taxon>Tissierellia</taxon>
        <taxon>Tissierellales</taxon>
        <taxon>Peptoniphilaceae</taxon>
        <taxon>Peptoniphilus</taxon>
    </lineage>
</organism>
<keyword evidence="2" id="KW-0418">Kinase</keyword>
<dbReference type="PANTHER" id="PTHR38430">
    <property type="entry name" value="PROTEIN-ARGININE KINASE ACTIVATOR PROTEIN"/>
    <property type="match status" value="1"/>
</dbReference>
<dbReference type="PIRSF" id="PIRSF015034">
    <property type="entry name" value="YacH"/>
    <property type="match status" value="1"/>
</dbReference>
<gene>
    <name evidence="2" type="ORF">ABID14_001165</name>
</gene>
<dbReference type="SUPFAM" id="SSF46600">
    <property type="entry name" value="C-terminal UvrC-binding domain of UvrB"/>
    <property type="match status" value="1"/>
</dbReference>
<keyword evidence="3" id="KW-1185">Reference proteome</keyword>
<dbReference type="EMBL" id="JBEPMA010000005">
    <property type="protein sequence ID" value="MET3617534.1"/>
    <property type="molecule type" value="Genomic_DNA"/>
</dbReference>
<dbReference type="PANTHER" id="PTHR38430:SF1">
    <property type="entry name" value="PROTEIN-ARGININE KINASE ACTIVATOR PROTEIN"/>
    <property type="match status" value="1"/>
</dbReference>
<protein>
    <submittedName>
        <fullName evidence="2">Protein arginine kinase activator</fullName>
    </submittedName>
</protein>
<dbReference type="Proteomes" id="UP001549162">
    <property type="component" value="Unassembled WGS sequence"/>
</dbReference>
<dbReference type="InterPro" id="IPR001943">
    <property type="entry name" value="UVR_dom"/>
</dbReference>
<keyword evidence="2" id="KW-0808">Transferase</keyword>
<dbReference type="PROSITE" id="PS50151">
    <property type="entry name" value="UVR"/>
    <property type="match status" value="1"/>
</dbReference>
<evidence type="ECO:0000313" key="2">
    <source>
        <dbReference type="EMBL" id="MET3617534.1"/>
    </source>
</evidence>
<sequence>MLCDICNERESVISYTKINENKVEEVHLCEICAEKKFKMDFATYQDIMPKIEDVLRGILKLGPYYHEDEDIVCEYCNRTFTEFKNTGILGCPHCYKTFEYEFDKYLRALNLKDGYKGKIPKNADEYLVLNRKISELKSKLDIAVSMEEYEKAAQFRDKINELKEEKNV</sequence>
<proteinExistence type="predicted"/>
<dbReference type="RefSeq" id="WP_354368079.1">
    <property type="nucleotide sequence ID" value="NZ_JBEPMA010000005.1"/>
</dbReference>
<evidence type="ECO:0000259" key="1">
    <source>
        <dbReference type="PROSITE" id="PS50151"/>
    </source>
</evidence>